<sequence>MLPQGKFPPKVFINGEIHSSEEARISVFDRGFLFGDGIYEVMMQLENGIFYKKAHLDRLQNNLNKIQIAFNVEEVERNLEPLLRASGLVNKSCLIYMQVTRGIAARKHAYPKEATPSVMMYALPYALPEVNPNKMNAILVPDVRWHRCDIKSVSLLGNIMANEAAMNDGTDEAALVRDGVITEGSHTNIFFVKDGTVITHPANEHILNGVTRMIVLQLCHKLGIPVLERALTENEIEQMDEAFFTGTTTQVAAIAKLGNHVYFHGEQVGAVTLRLQEAFGKLRTKETSGLTFETYINPQTI</sequence>
<dbReference type="InterPro" id="IPR043131">
    <property type="entry name" value="BCAT-like_N"/>
</dbReference>
<dbReference type="GO" id="GO:0008652">
    <property type="term" value="P:amino acid biosynthetic process"/>
    <property type="evidence" value="ECO:0007669"/>
    <property type="project" value="UniProtKB-ARBA"/>
</dbReference>
<dbReference type="PROSITE" id="PS00770">
    <property type="entry name" value="AA_TRANSFER_CLASS_4"/>
    <property type="match status" value="1"/>
</dbReference>
<evidence type="ECO:0000256" key="3">
    <source>
        <dbReference type="ARBA" id="ARBA00022898"/>
    </source>
</evidence>
<keyword evidence="6" id="KW-0808">Transferase</keyword>
<dbReference type="PANTHER" id="PTHR42743">
    <property type="entry name" value="AMINO-ACID AMINOTRANSFERASE"/>
    <property type="match status" value="1"/>
</dbReference>
<dbReference type="GO" id="GO:0046394">
    <property type="term" value="P:carboxylic acid biosynthetic process"/>
    <property type="evidence" value="ECO:0007669"/>
    <property type="project" value="UniProtKB-ARBA"/>
</dbReference>
<evidence type="ECO:0000256" key="4">
    <source>
        <dbReference type="RuleBase" id="RU004106"/>
    </source>
</evidence>
<dbReference type="Pfam" id="PF01063">
    <property type="entry name" value="Aminotran_4"/>
    <property type="match status" value="1"/>
</dbReference>
<dbReference type="PANTHER" id="PTHR42743:SF10">
    <property type="entry name" value="D-ALANINE AMINOTRANSFERASE"/>
    <property type="match status" value="1"/>
</dbReference>
<keyword evidence="3 5" id="KW-0663">Pyridoxal phosphate</keyword>
<dbReference type="SUPFAM" id="SSF56752">
    <property type="entry name" value="D-aminoacid aminotransferase-like PLP-dependent enzymes"/>
    <property type="match status" value="1"/>
</dbReference>
<dbReference type="EMBL" id="CP157804">
    <property type="protein sequence ID" value="XBQ21775.1"/>
    <property type="molecule type" value="Genomic_DNA"/>
</dbReference>
<accession>A0AAU7MTU1</accession>
<dbReference type="InterPro" id="IPR018300">
    <property type="entry name" value="Aminotrans_IV_CS"/>
</dbReference>
<dbReference type="InterPro" id="IPR036038">
    <property type="entry name" value="Aminotransferase-like"/>
</dbReference>
<evidence type="ECO:0000256" key="2">
    <source>
        <dbReference type="ARBA" id="ARBA00009320"/>
    </source>
</evidence>
<comment type="cofactor">
    <cofactor evidence="1 5">
        <name>pyridoxal 5'-phosphate</name>
        <dbReference type="ChEBI" id="CHEBI:597326"/>
    </cofactor>
</comment>
<dbReference type="InterPro" id="IPR043132">
    <property type="entry name" value="BCAT-like_C"/>
</dbReference>
<evidence type="ECO:0000313" key="6">
    <source>
        <dbReference type="EMBL" id="XBQ21775.1"/>
    </source>
</evidence>
<evidence type="ECO:0000256" key="1">
    <source>
        <dbReference type="ARBA" id="ARBA00001933"/>
    </source>
</evidence>
<dbReference type="AlphaFoldDB" id="A0AAU7MTU1"/>
<name>A0AAU7MTU1_9FLAO</name>
<proteinExistence type="inferred from homology"/>
<dbReference type="GO" id="GO:0008483">
    <property type="term" value="F:transaminase activity"/>
    <property type="evidence" value="ECO:0007669"/>
    <property type="project" value="UniProtKB-KW"/>
</dbReference>
<dbReference type="RefSeq" id="WP_349350994.1">
    <property type="nucleotide sequence ID" value="NZ_CP157804.1"/>
</dbReference>
<gene>
    <name evidence="6" type="ORF">ABNE31_09190</name>
</gene>
<dbReference type="Gene3D" id="3.20.10.10">
    <property type="entry name" value="D-amino Acid Aminotransferase, subunit A, domain 2"/>
    <property type="match status" value="1"/>
</dbReference>
<dbReference type="GO" id="GO:0005829">
    <property type="term" value="C:cytosol"/>
    <property type="evidence" value="ECO:0007669"/>
    <property type="project" value="TreeGrafter"/>
</dbReference>
<organism evidence="6">
    <name type="scientific">Flagellimonas sp. MMG031</name>
    <dbReference type="NCBI Taxonomy" id="3158549"/>
    <lineage>
        <taxon>Bacteria</taxon>
        <taxon>Pseudomonadati</taxon>
        <taxon>Bacteroidota</taxon>
        <taxon>Flavobacteriia</taxon>
        <taxon>Flavobacteriales</taxon>
        <taxon>Flavobacteriaceae</taxon>
        <taxon>Flagellimonas</taxon>
    </lineage>
</organism>
<dbReference type="InterPro" id="IPR050571">
    <property type="entry name" value="Class-IV_PLP-Dep_Aminotrnsfr"/>
</dbReference>
<protein>
    <submittedName>
        <fullName evidence="6">Aminotransferase class IV</fullName>
    </submittedName>
</protein>
<comment type="similarity">
    <text evidence="2 4">Belongs to the class-IV pyridoxal-phosphate-dependent aminotransferase family.</text>
</comment>
<dbReference type="FunFam" id="3.20.10.10:FF:000002">
    <property type="entry name" value="D-alanine aminotransferase"/>
    <property type="match status" value="1"/>
</dbReference>
<keyword evidence="6" id="KW-0032">Aminotransferase</keyword>
<dbReference type="InterPro" id="IPR001544">
    <property type="entry name" value="Aminotrans_IV"/>
</dbReference>
<dbReference type="Gene3D" id="3.30.470.10">
    <property type="match status" value="1"/>
</dbReference>
<dbReference type="KEGG" id="fld:ABNE31_09190"/>
<evidence type="ECO:0000256" key="5">
    <source>
        <dbReference type="RuleBase" id="RU004516"/>
    </source>
</evidence>
<reference evidence="6" key="1">
    <citation type="submission" date="2024-05" db="EMBL/GenBank/DDBJ databases">
        <title>Draft Genome Sequences of Flagellimonas sp. MMG031 and Marinobacter sp. MMG032 Isolated from the dinoflagellate Symbiodinium pilosum.</title>
        <authorList>
            <person name="Shikuma N.J."/>
            <person name="Farrell M.V."/>
        </authorList>
    </citation>
    <scope>NUCLEOTIDE SEQUENCE</scope>
    <source>
        <strain evidence="6">MMG031</strain>
    </source>
</reference>